<keyword evidence="2" id="KW-1185">Reference proteome</keyword>
<reference evidence="1" key="1">
    <citation type="submission" date="2021-06" db="EMBL/GenBank/DDBJ databases">
        <authorList>
            <person name="Kallberg Y."/>
            <person name="Tangrot J."/>
            <person name="Rosling A."/>
        </authorList>
    </citation>
    <scope>NUCLEOTIDE SEQUENCE</scope>
    <source>
        <strain evidence="1">CL551</strain>
    </source>
</reference>
<dbReference type="Proteomes" id="UP000789342">
    <property type="component" value="Unassembled WGS sequence"/>
</dbReference>
<accession>A0A9N9NR59</accession>
<feature type="non-terminal residue" evidence="1">
    <location>
        <position position="1"/>
    </location>
</feature>
<dbReference type="EMBL" id="CAJVPV010036291">
    <property type="protein sequence ID" value="CAG8752944.1"/>
    <property type="molecule type" value="Genomic_DNA"/>
</dbReference>
<organism evidence="1 2">
    <name type="scientific">Acaulospora morrowiae</name>
    <dbReference type="NCBI Taxonomy" id="94023"/>
    <lineage>
        <taxon>Eukaryota</taxon>
        <taxon>Fungi</taxon>
        <taxon>Fungi incertae sedis</taxon>
        <taxon>Mucoromycota</taxon>
        <taxon>Glomeromycotina</taxon>
        <taxon>Glomeromycetes</taxon>
        <taxon>Diversisporales</taxon>
        <taxon>Acaulosporaceae</taxon>
        <taxon>Acaulospora</taxon>
    </lineage>
</organism>
<dbReference type="AlphaFoldDB" id="A0A9N9NR59"/>
<sequence>PETTLSTGQPETRNYNHIYQHESVERSKGNMLENYINQED</sequence>
<evidence type="ECO:0000313" key="2">
    <source>
        <dbReference type="Proteomes" id="UP000789342"/>
    </source>
</evidence>
<comment type="caution">
    <text evidence="1">The sequence shown here is derived from an EMBL/GenBank/DDBJ whole genome shotgun (WGS) entry which is preliminary data.</text>
</comment>
<protein>
    <submittedName>
        <fullName evidence="1">12734_t:CDS:1</fullName>
    </submittedName>
</protein>
<gene>
    <name evidence="1" type="ORF">AMORRO_LOCUS15428</name>
</gene>
<evidence type="ECO:0000313" key="1">
    <source>
        <dbReference type="EMBL" id="CAG8752944.1"/>
    </source>
</evidence>
<feature type="non-terminal residue" evidence="1">
    <location>
        <position position="40"/>
    </location>
</feature>
<proteinExistence type="predicted"/>
<name>A0A9N9NR59_9GLOM</name>